<dbReference type="SUPFAM" id="SSF55486">
    <property type="entry name" value="Metalloproteases ('zincins'), catalytic domain"/>
    <property type="match status" value="1"/>
</dbReference>
<dbReference type="Gene3D" id="1.10.390.10">
    <property type="entry name" value="Neutral Protease Domain 2"/>
    <property type="match status" value="1"/>
</dbReference>
<sequence>MMIGKKVIVIFISFIIILPSGCLRIPTEQKTSSQMQANSELHVEYPLQAEAQVIYEPEIDDIFRRISVDYSLVGNVSTSITHHHLRLKWDFMIVNRTQDSTIIYILTPNFGNLNITFEEQQVNLSRLSYYLLPDYNVKIFLLNLTYSKDKPLFGTLEYETTIDSLFLYYVAQFSKSFYYPENYPYAIYFSPNFVFPVSPAGIIGKVSRGNIVLVLPSRYAVISEYPLEVNSKNNQTIIIIDNSKPWGSVYIYKRGFFQETKLTIGDNNTWLVIYAPSNMRLYSKELTNATVKIIKHYIDRLMDPPYSEINVIFHPDLPFGNGEEFEDSGKGIAIVGIRDSKRIEDILPTLAHEVAHLWFGSYTDLTPGIEEGLATFMGSDAGYLSYSLGYTERQILKYSSQYRKPLIQAYKEVISNPQVRNAIKYYKGAFVFRSLQFVLGNETFFKGLRELLRECHDKECNLTDVQGIFEKVSGQDLDWFFKEWFYTAKVPNYYVRSLSLEEKDGEYALSFEIADKSNFTMPLEVEVKTPTKSFIKKIWVNGSARVEFELNEKPTEIILDPNEWMVNENREYIERETGIIIVVN</sequence>
<dbReference type="GeneID" id="13301112"/>
<keyword evidence="2" id="KW-0031">Aminopeptidase</keyword>
<organism evidence="2 3">
    <name type="scientific">Pyrococcus furiosus (strain ATCC 43587 / DSM 3638 / JCM 8422 / Vc1)</name>
    <dbReference type="NCBI Taxonomy" id="186497"/>
    <lineage>
        <taxon>Archaea</taxon>
        <taxon>Methanobacteriati</taxon>
        <taxon>Methanobacteriota</taxon>
        <taxon>Thermococci</taxon>
        <taxon>Thermococcales</taxon>
        <taxon>Thermococcaceae</taxon>
        <taxon>Pyrococcus</taxon>
    </lineage>
</organism>
<dbReference type="GO" id="GO:0008270">
    <property type="term" value="F:zinc ion binding"/>
    <property type="evidence" value="ECO:0007669"/>
    <property type="project" value="InterPro"/>
</dbReference>
<dbReference type="OrthoDB" id="139771at2157"/>
<evidence type="ECO:0000259" key="1">
    <source>
        <dbReference type="Pfam" id="PF01433"/>
    </source>
</evidence>
<evidence type="ECO:0000313" key="2">
    <source>
        <dbReference type="EMBL" id="QEK79654.1"/>
    </source>
</evidence>
<dbReference type="EMBL" id="CP023154">
    <property type="protein sequence ID" value="QEK79654.1"/>
    <property type="molecule type" value="Genomic_DNA"/>
</dbReference>
<reference evidence="2 3" key="1">
    <citation type="submission" date="2017-08" db="EMBL/GenBank/DDBJ databases">
        <title>Resequencing and Reannotation of the genome of Pyrococcus furiosus type strain DSM3638.</title>
        <authorList>
            <person name="Reichelt R.M."/>
            <person name="Bunk B."/>
        </authorList>
    </citation>
    <scope>NUCLEOTIDE SEQUENCE [LARGE SCALE GENOMIC DNA]</scope>
    <source>
        <strain evidence="2 3">DSM 3638</strain>
    </source>
</reference>
<dbReference type="RefSeq" id="WP_011013211.1">
    <property type="nucleotide sequence ID" value="NC_003413.1"/>
</dbReference>
<dbReference type="Proteomes" id="UP000324354">
    <property type="component" value="Chromosome"/>
</dbReference>
<proteinExistence type="predicted"/>
<gene>
    <name evidence="2" type="ORF">PFDSM3638_10420</name>
</gene>
<keyword evidence="2" id="KW-0645">Protease</keyword>
<feature type="domain" description="Peptidase M1 membrane alanine aminopeptidase" evidence="1">
    <location>
        <begin position="340"/>
        <end position="484"/>
    </location>
</feature>
<name>A0A5C0XUS7_PYRFU</name>
<keyword evidence="2" id="KW-0378">Hydrolase</keyword>
<dbReference type="Pfam" id="PF01433">
    <property type="entry name" value="Peptidase_M1"/>
    <property type="match status" value="1"/>
</dbReference>
<dbReference type="GO" id="GO:0008237">
    <property type="term" value="F:metallopeptidase activity"/>
    <property type="evidence" value="ECO:0007669"/>
    <property type="project" value="InterPro"/>
</dbReference>
<evidence type="ECO:0000313" key="3">
    <source>
        <dbReference type="Proteomes" id="UP000324354"/>
    </source>
</evidence>
<dbReference type="AlphaFoldDB" id="A0A5C0XUS7"/>
<protein>
    <submittedName>
        <fullName evidence="2">Aminopeptidase</fullName>
    </submittedName>
</protein>
<accession>A0A5C0XUS7</accession>
<dbReference type="InterPro" id="IPR014782">
    <property type="entry name" value="Peptidase_M1_dom"/>
</dbReference>
<dbReference type="GO" id="GO:0004177">
    <property type="term" value="F:aminopeptidase activity"/>
    <property type="evidence" value="ECO:0007669"/>
    <property type="project" value="UniProtKB-KW"/>
</dbReference>
<dbReference type="InterPro" id="IPR027268">
    <property type="entry name" value="Peptidase_M4/M1_CTD_sf"/>
</dbReference>
<dbReference type="GeneID" id="41713889"/>